<evidence type="ECO:0000256" key="1">
    <source>
        <dbReference type="ARBA" id="ARBA00004651"/>
    </source>
</evidence>
<organism evidence="9 10">
    <name type="scientific">Humidesulfovibrio mexicanus</name>
    <dbReference type="NCBI Taxonomy" id="147047"/>
    <lineage>
        <taxon>Bacteria</taxon>
        <taxon>Pseudomonadati</taxon>
        <taxon>Thermodesulfobacteriota</taxon>
        <taxon>Desulfovibrionia</taxon>
        <taxon>Desulfovibrionales</taxon>
        <taxon>Desulfovibrionaceae</taxon>
        <taxon>Humidesulfovibrio</taxon>
    </lineage>
</organism>
<feature type="transmembrane region" description="Helical" evidence="7">
    <location>
        <begin position="41"/>
        <end position="60"/>
    </location>
</feature>
<name>A0A239C0T7_9BACT</name>
<feature type="domain" description="NarG-like" evidence="8">
    <location>
        <begin position="57"/>
        <end position="201"/>
    </location>
</feature>
<dbReference type="Proteomes" id="UP000198324">
    <property type="component" value="Unassembled WGS sequence"/>
</dbReference>
<feature type="transmembrane region" description="Helical" evidence="7">
    <location>
        <begin position="146"/>
        <end position="164"/>
    </location>
</feature>
<keyword evidence="5" id="KW-0560">Oxidoreductase</keyword>
<dbReference type="GO" id="GO:0005886">
    <property type="term" value="C:plasma membrane"/>
    <property type="evidence" value="ECO:0007669"/>
    <property type="project" value="UniProtKB-SubCell"/>
</dbReference>
<proteinExistence type="predicted"/>
<dbReference type="RefSeq" id="WP_089275090.1">
    <property type="nucleotide sequence ID" value="NZ_FZOC01000007.1"/>
</dbReference>
<evidence type="ECO:0000313" key="9">
    <source>
        <dbReference type="EMBL" id="SNS13740.1"/>
    </source>
</evidence>
<feature type="transmembrane region" description="Helical" evidence="7">
    <location>
        <begin position="116"/>
        <end position="134"/>
    </location>
</feature>
<comment type="subcellular location">
    <subcellularLocation>
        <location evidence="1">Cell membrane</location>
        <topology evidence="1">Multi-pass membrane protein</topology>
    </subcellularLocation>
</comment>
<evidence type="ECO:0000256" key="3">
    <source>
        <dbReference type="ARBA" id="ARBA00022692"/>
    </source>
</evidence>
<keyword evidence="10" id="KW-1185">Reference proteome</keyword>
<dbReference type="GO" id="GO:0016491">
    <property type="term" value="F:oxidoreductase activity"/>
    <property type="evidence" value="ECO:0007669"/>
    <property type="project" value="UniProtKB-KW"/>
</dbReference>
<dbReference type="InterPro" id="IPR023234">
    <property type="entry name" value="NarG-like_domain"/>
</dbReference>
<reference evidence="9 10" key="1">
    <citation type="submission" date="2017-06" db="EMBL/GenBank/DDBJ databases">
        <authorList>
            <person name="Kim H.J."/>
            <person name="Triplett B.A."/>
        </authorList>
    </citation>
    <scope>NUCLEOTIDE SEQUENCE [LARGE SCALE GENOMIC DNA]</scope>
    <source>
        <strain evidence="9 10">DSM 13116</strain>
    </source>
</reference>
<feature type="transmembrane region" description="Helical" evidence="7">
    <location>
        <begin position="12"/>
        <end position="29"/>
    </location>
</feature>
<gene>
    <name evidence="9" type="ORF">SAMN04488503_2886</name>
</gene>
<dbReference type="SUPFAM" id="SSF103501">
    <property type="entry name" value="Respiratory nitrate reductase 1 gamma chain"/>
    <property type="match status" value="1"/>
</dbReference>
<protein>
    <recommendedName>
        <fullName evidence="8">NarG-like domain-containing protein</fullName>
    </recommendedName>
</protein>
<evidence type="ECO:0000256" key="2">
    <source>
        <dbReference type="ARBA" id="ARBA00022475"/>
    </source>
</evidence>
<evidence type="ECO:0000256" key="4">
    <source>
        <dbReference type="ARBA" id="ARBA00022989"/>
    </source>
</evidence>
<evidence type="ECO:0000259" key="8">
    <source>
        <dbReference type="Pfam" id="PF02665"/>
    </source>
</evidence>
<keyword evidence="3 7" id="KW-0812">Transmembrane</keyword>
<accession>A0A239C0T7</accession>
<dbReference type="NCBIfam" id="NF045723">
    <property type="entry name" value="memb_anch_TmcC"/>
    <property type="match status" value="1"/>
</dbReference>
<dbReference type="EMBL" id="FZOC01000007">
    <property type="protein sequence ID" value="SNS13740.1"/>
    <property type="molecule type" value="Genomic_DNA"/>
</dbReference>
<evidence type="ECO:0000313" key="10">
    <source>
        <dbReference type="Proteomes" id="UP000198324"/>
    </source>
</evidence>
<dbReference type="InterPro" id="IPR036197">
    <property type="entry name" value="NarG-like_sf"/>
</dbReference>
<evidence type="ECO:0000256" key="5">
    <source>
        <dbReference type="ARBA" id="ARBA00023002"/>
    </source>
</evidence>
<dbReference type="OrthoDB" id="5450521at2"/>
<dbReference type="Gene3D" id="1.20.950.20">
    <property type="entry name" value="Transmembrane di-heme cytochromes, Chain C"/>
    <property type="match status" value="1"/>
</dbReference>
<keyword evidence="2" id="KW-1003">Cell membrane</keyword>
<keyword evidence="6 7" id="KW-0472">Membrane</keyword>
<feature type="transmembrane region" description="Helical" evidence="7">
    <location>
        <begin position="170"/>
        <end position="188"/>
    </location>
</feature>
<evidence type="ECO:0000256" key="7">
    <source>
        <dbReference type="SAM" id="Phobius"/>
    </source>
</evidence>
<sequence>MNAAYEFVTGPLAWVAWGIFLLGSAWRLFSMYQLAKKKEAAALAFMSWGYSLRSIINWLIPFNALGWKKNPAMTVATFAFHICLVLAPIFLVAHVMLWEQFFGISYVTIPDSVADIMTMLVIAVCLFFAGRRILQPEVRYITTPQDWLALVIVLAPFLTGFLAYHQLGGYDLMIILHVVTGEIMLAAIPFTRLSHMVFAVFTRAYMGSEFGGVRHARDW</sequence>
<dbReference type="AlphaFoldDB" id="A0A239C0T7"/>
<evidence type="ECO:0000256" key="6">
    <source>
        <dbReference type="ARBA" id="ARBA00023136"/>
    </source>
</evidence>
<keyword evidence="4 7" id="KW-1133">Transmembrane helix</keyword>
<dbReference type="Pfam" id="PF02665">
    <property type="entry name" value="Nitrate_red_gam"/>
    <property type="match status" value="1"/>
</dbReference>
<feature type="transmembrane region" description="Helical" evidence="7">
    <location>
        <begin position="72"/>
        <end position="96"/>
    </location>
</feature>